<dbReference type="InterPro" id="IPR051466">
    <property type="entry name" value="D-amino_acid_metab_enzyme"/>
</dbReference>
<dbReference type="Proteomes" id="UP000606724">
    <property type="component" value="Unassembled WGS sequence"/>
</dbReference>
<dbReference type="SUPFAM" id="SSF51419">
    <property type="entry name" value="PLP-binding barrel"/>
    <property type="match status" value="1"/>
</dbReference>
<sequence length="407" mass="45072">MDFAHIIPSKAPSAWLDMDALDHNITLVNQKTKSVQLRLATKSIRSIDVLHYIKDKSPNFIGLMSYAADESVYLLENGFDNILCAYPTLDAKSVAATFDFTKQGATMIWMIDRPEHVDVLNEVAKAHDVIIDVCLDINMSMPLPKLYFGTKRSALMSIKDVKKLLQHIKKYPNIKISAAMGYEAQIAGLPEHLPGKTVLSPAIRLLKSRSQKQVSKHRRSIVAYLDKQGYTLKLVNGGGSGSMDFTSSQPEVSEITVGSAYYKPAYFDYMDSMHEFQPAAGFVLPVTRQPEKGVITCHSGGFIASGATGADKAPVIHYPKHLSLLNDEGFGEVQTPMAIGKTGNDDEMPRLNIGDMVWCRHAKAGELCEHFNELICYRQSGQPTGPANKVKKQQTMITYRGEGKCFH</sequence>
<dbReference type="Gene3D" id="3.20.20.10">
    <property type="entry name" value="Alanine racemase"/>
    <property type="match status" value="1"/>
</dbReference>
<dbReference type="PANTHER" id="PTHR28004">
    <property type="entry name" value="ZGC:162816-RELATED"/>
    <property type="match status" value="1"/>
</dbReference>
<proteinExistence type="predicted"/>
<comment type="caution">
    <text evidence="2">The sequence shown here is derived from an EMBL/GenBank/DDBJ whole genome shotgun (WGS) entry which is preliminary data.</text>
</comment>
<evidence type="ECO:0000313" key="3">
    <source>
        <dbReference type="Proteomes" id="UP000606724"/>
    </source>
</evidence>
<dbReference type="InterPro" id="IPR001608">
    <property type="entry name" value="Ala_racemase_N"/>
</dbReference>
<accession>A0ABR8RJE1</accession>
<organism evidence="2 3">
    <name type="scientific">Psychrobacter communis</name>
    <dbReference type="NCBI Taxonomy" id="2762238"/>
    <lineage>
        <taxon>Bacteria</taxon>
        <taxon>Pseudomonadati</taxon>
        <taxon>Pseudomonadota</taxon>
        <taxon>Gammaproteobacteria</taxon>
        <taxon>Moraxellales</taxon>
        <taxon>Moraxellaceae</taxon>
        <taxon>Psychrobacter</taxon>
    </lineage>
</organism>
<dbReference type="InterPro" id="IPR029066">
    <property type="entry name" value="PLP-binding_barrel"/>
</dbReference>
<reference evidence="2 3" key="1">
    <citation type="submission" date="2020-08" db="EMBL/GenBank/DDBJ databases">
        <title>A Genomic Blueprint of the Chicken Gut Microbiome.</title>
        <authorList>
            <person name="Gilroy R."/>
            <person name="Ravi A."/>
            <person name="Getino M."/>
            <person name="Pursley I."/>
            <person name="Horton D.L."/>
            <person name="Alikhan N.-F."/>
            <person name="Baker D."/>
            <person name="Gharbi K."/>
            <person name="Hall N."/>
            <person name="Watson M."/>
            <person name="Adriaenssens E.M."/>
            <person name="Foster-Nyarko E."/>
            <person name="Jarju S."/>
            <person name="Secka A."/>
            <person name="Antonio M."/>
            <person name="Oren A."/>
            <person name="Chaudhuri R."/>
            <person name="La Ragione R.M."/>
            <person name="Hildebrand F."/>
            <person name="Pallen M.J."/>
        </authorList>
    </citation>
    <scope>NUCLEOTIDE SEQUENCE [LARGE SCALE GENOMIC DNA]</scope>
    <source>
        <strain evidence="2 3">Sa4CVA2</strain>
    </source>
</reference>
<gene>
    <name evidence="2" type="ORF">H9653_07475</name>
</gene>
<dbReference type="EMBL" id="JACSQR010000017">
    <property type="protein sequence ID" value="MBD7947855.1"/>
    <property type="molecule type" value="Genomic_DNA"/>
</dbReference>
<dbReference type="Pfam" id="PF01168">
    <property type="entry name" value="Ala_racemase_N"/>
    <property type="match status" value="1"/>
</dbReference>
<dbReference type="PANTHER" id="PTHR28004:SF2">
    <property type="entry name" value="D-SERINE DEHYDRATASE"/>
    <property type="match status" value="1"/>
</dbReference>
<evidence type="ECO:0000313" key="2">
    <source>
        <dbReference type="EMBL" id="MBD7947855.1"/>
    </source>
</evidence>
<feature type="domain" description="Alanine racemase N-terminal" evidence="1">
    <location>
        <begin position="17"/>
        <end position="262"/>
    </location>
</feature>
<keyword evidence="3" id="KW-1185">Reference proteome</keyword>
<evidence type="ECO:0000259" key="1">
    <source>
        <dbReference type="Pfam" id="PF01168"/>
    </source>
</evidence>
<name>A0ABR8RJE1_9GAMM</name>
<dbReference type="RefSeq" id="WP_191691598.1">
    <property type="nucleotide sequence ID" value="NZ_JACSQR010000017.1"/>
</dbReference>
<protein>
    <submittedName>
        <fullName evidence="2">Alanine racemase</fullName>
    </submittedName>
</protein>